<organism evidence="4 5">
    <name type="scientific">Kosakonia oryziphila</name>
    <dbReference type="NCBI Taxonomy" id="1005667"/>
    <lineage>
        <taxon>Bacteria</taxon>
        <taxon>Pseudomonadati</taxon>
        <taxon>Pseudomonadota</taxon>
        <taxon>Gammaproteobacteria</taxon>
        <taxon>Enterobacterales</taxon>
        <taxon>Enterobacteriaceae</taxon>
        <taxon>Kosakonia</taxon>
    </lineage>
</organism>
<sequence length="154" mass="18032">MQHVNRQFSTICDSEWSMRVAFASSDYHHVDQHFGATPRLVVYGVKEDDVTLLRVVDFTVLPGHQQEKLTSRISALEDCVTLYCVAIGETVFRQLLQVGVRAVRVPADTPIVGLLQEIQHYWYDKEQRRSERSRNPDRFARLLQEDEWQEEDKR</sequence>
<dbReference type="InterPro" id="IPR034169">
    <property type="entry name" value="NifX-like"/>
</dbReference>
<comment type="similarity">
    <text evidence="1">Belongs to the NifX/NifY family.</text>
</comment>
<evidence type="ECO:0000313" key="4">
    <source>
        <dbReference type="EMBL" id="SCC20628.1"/>
    </source>
</evidence>
<protein>
    <submittedName>
        <fullName evidence="4">Nitrogen fixation protein NifX</fullName>
    </submittedName>
</protein>
<accession>A0A1C4CNE7</accession>
<dbReference type="PANTHER" id="PTHR33937:SF1">
    <property type="entry name" value="IRON-MOLIBDENUM COFACTOR PROCESSING PROTEIN"/>
    <property type="match status" value="1"/>
</dbReference>
<name>A0A1C4CNE7_9ENTR</name>
<dbReference type="InterPro" id="IPR003731">
    <property type="entry name" value="Di-Nase_FeMo-co_biosynth"/>
</dbReference>
<proteinExistence type="inferred from homology"/>
<gene>
    <name evidence="4" type="ORF">GA0061070_101233</name>
</gene>
<evidence type="ECO:0000313" key="5">
    <source>
        <dbReference type="Proteomes" id="UP000198515"/>
    </source>
</evidence>
<keyword evidence="5" id="KW-1185">Reference proteome</keyword>
<keyword evidence="2" id="KW-0535">Nitrogen fixation</keyword>
<evidence type="ECO:0000256" key="1">
    <source>
        <dbReference type="ARBA" id="ARBA00010285"/>
    </source>
</evidence>
<dbReference type="EMBL" id="FMBC01000012">
    <property type="protein sequence ID" value="SCC20628.1"/>
    <property type="molecule type" value="Genomic_DNA"/>
</dbReference>
<evidence type="ECO:0000259" key="3">
    <source>
        <dbReference type="Pfam" id="PF02579"/>
    </source>
</evidence>
<dbReference type="SUPFAM" id="SSF53146">
    <property type="entry name" value="Nitrogenase accessory factor-like"/>
    <property type="match status" value="1"/>
</dbReference>
<dbReference type="InterPro" id="IPR036105">
    <property type="entry name" value="DiNase_FeMo-co_biosyn_sf"/>
</dbReference>
<dbReference type="Gene3D" id="3.30.420.130">
    <property type="entry name" value="Dinitrogenase iron-molybdenum cofactor biosynthesis domain"/>
    <property type="match status" value="1"/>
</dbReference>
<dbReference type="Proteomes" id="UP000198515">
    <property type="component" value="Unassembled WGS sequence"/>
</dbReference>
<reference evidence="5" key="1">
    <citation type="submission" date="2016-08" db="EMBL/GenBank/DDBJ databases">
        <authorList>
            <person name="Varghese N."/>
            <person name="Submissions Spin"/>
        </authorList>
    </citation>
    <scope>NUCLEOTIDE SEQUENCE [LARGE SCALE GENOMIC DNA]</scope>
    <source>
        <strain evidence="5">REICA_142</strain>
    </source>
</reference>
<evidence type="ECO:0000256" key="2">
    <source>
        <dbReference type="ARBA" id="ARBA00023231"/>
    </source>
</evidence>
<feature type="domain" description="Dinitrogenase iron-molybdenum cofactor biosynthesis" evidence="3">
    <location>
        <begin position="28"/>
        <end position="118"/>
    </location>
</feature>
<dbReference type="RefSeq" id="WP_090135052.1">
    <property type="nucleotide sequence ID" value="NZ_FMBC01000012.1"/>
</dbReference>
<dbReference type="CDD" id="cd00853">
    <property type="entry name" value="NifX"/>
    <property type="match status" value="1"/>
</dbReference>
<dbReference type="InterPro" id="IPR051840">
    <property type="entry name" value="NifX/NifY_domain"/>
</dbReference>
<dbReference type="AlphaFoldDB" id="A0A1C4CNE7"/>
<dbReference type="PANTHER" id="PTHR33937">
    <property type="entry name" value="IRON-MOLYBDENUM PROTEIN-RELATED-RELATED"/>
    <property type="match status" value="1"/>
</dbReference>
<dbReference type="OrthoDB" id="9797941at2"/>
<dbReference type="Pfam" id="PF02579">
    <property type="entry name" value="Nitro_FeMo-Co"/>
    <property type="match status" value="1"/>
</dbReference>